<name>A0A1I8QD24_STOCA</name>
<dbReference type="EnsemblMetazoa" id="SCAU016025-RC">
    <property type="protein sequence ID" value="SCAU016025-PC"/>
    <property type="gene ID" value="SCAU016025"/>
</dbReference>
<dbReference type="GO" id="GO:0008237">
    <property type="term" value="F:metallopeptidase activity"/>
    <property type="evidence" value="ECO:0007669"/>
    <property type="project" value="UniProtKB-KW"/>
</dbReference>
<reference evidence="11" key="2">
    <citation type="submission" date="2020-05" db="UniProtKB">
        <authorList>
            <consortium name="EnsemblMetazoa"/>
        </authorList>
    </citation>
    <scope>IDENTIFICATION</scope>
    <source>
        <strain evidence="11">USDA</strain>
    </source>
</reference>
<feature type="disulfide bond" evidence="7">
    <location>
        <begin position="384"/>
        <end position="400"/>
    </location>
</feature>
<dbReference type="EnsemblMetazoa" id="SCAU016025-RA">
    <property type="protein sequence ID" value="SCAU016025-PA"/>
    <property type="gene ID" value="SCAU016025"/>
</dbReference>
<feature type="glycosylation site" description="N-linked (GlcNAc...) (complex) asparagine" evidence="5">
    <location>
        <position position="134"/>
    </location>
</feature>
<sequence length="664" mass="77441">MRKMEMLILKLMLLFHAVLCHDHTSTNNETHTAHSTLSAATSVENHQKATNNNNNKYSAIYAAHAQTYLDRAQIVMEGIYNKKRELFHNMTKKRVSISDIDHAIVQRAIDNGYYKLVYELAANLSVVPVQKLANATLRRQVQRLSKLQLYGLNRQDYEHSKTLLRTIQSFITTPLVCQNECNSPADKMAMEPTIKAIVEHNKNKDVLYIYWQKWRQALKKDNVAQESFVEYVDLWRRAAAYNGHVTPSRTWYLYYDTENFQRELEDVVWEIMPLYQELHAYLRHWARVQYGKHLTDAIDGAIPAPVMEQIITQDWYGAPIFRIPFPKHPLPTVKQRMEEVMETPVHMIKKASEFYESMNMNKLTKEFMNKFVRRINEDDPNKVCRVEVSYFPPDVALRFCNKVDYRAFLQMHGHIAELQYNMYKSKLPFGMDNEPCPGFGSALGEAFIIASGTPRHLSRLAIVANDSLPPEQSLNRLFRMGVHTLLAIPQYFVNDKYFVDVMDGRISPRDYNCEYWKLQHKYAGVVPPNRRNEQNFDPDYRFYKGLSPDKSNTIKFISEVMGLQFYRSFCLLSAEYKPGNPEHPLYNCDFYNSTAVGDVVKKVMKMGATKHWRDILQMATGDRRLSAQGVLEYFAPLYIWLKDQNRKLGLVPGWDDDIKCGNYF</sequence>
<keyword evidence="9" id="KW-0645">Protease</keyword>
<keyword evidence="9" id="KW-0378">Hydrolase</keyword>
<organism evidence="11 12">
    <name type="scientific">Stomoxys calcitrans</name>
    <name type="common">Stable fly</name>
    <name type="synonym">Conops calcitrans</name>
    <dbReference type="NCBI Taxonomy" id="35570"/>
    <lineage>
        <taxon>Eukaryota</taxon>
        <taxon>Metazoa</taxon>
        <taxon>Ecdysozoa</taxon>
        <taxon>Arthropoda</taxon>
        <taxon>Hexapoda</taxon>
        <taxon>Insecta</taxon>
        <taxon>Pterygota</taxon>
        <taxon>Neoptera</taxon>
        <taxon>Endopterygota</taxon>
        <taxon>Diptera</taxon>
        <taxon>Brachycera</taxon>
        <taxon>Muscomorpha</taxon>
        <taxon>Muscoidea</taxon>
        <taxon>Muscidae</taxon>
        <taxon>Stomoxys</taxon>
    </lineage>
</organism>
<feature type="signal peptide" evidence="10">
    <location>
        <begin position="1"/>
        <end position="20"/>
    </location>
</feature>
<evidence type="ECO:0000256" key="3">
    <source>
        <dbReference type="ARBA" id="ARBA00023157"/>
    </source>
</evidence>
<dbReference type="GO" id="GO:0008241">
    <property type="term" value="F:peptidyl-dipeptidase activity"/>
    <property type="evidence" value="ECO:0007669"/>
    <property type="project" value="InterPro"/>
</dbReference>
<keyword evidence="9" id="KW-0121">Carboxypeptidase</keyword>
<dbReference type="EC" id="3.4.-.-" evidence="9"/>
<dbReference type="PRINTS" id="PR00791">
    <property type="entry name" value="PEPDIPTASEA"/>
</dbReference>
<evidence type="ECO:0000256" key="10">
    <source>
        <dbReference type="SAM" id="SignalP"/>
    </source>
</evidence>
<keyword evidence="12" id="KW-1185">Reference proteome</keyword>
<feature type="binding site" evidence="6">
    <location>
        <position position="255"/>
    </location>
    <ligand>
        <name>chloride</name>
        <dbReference type="ChEBI" id="CHEBI:17996"/>
        <label>1</label>
    </ligand>
</feature>
<evidence type="ECO:0000256" key="8">
    <source>
        <dbReference type="PROSITE-ProRule" id="PRU01355"/>
    </source>
</evidence>
<keyword evidence="9" id="KW-0482">Metalloprotease</keyword>
<dbReference type="GO" id="GO:0016020">
    <property type="term" value="C:membrane"/>
    <property type="evidence" value="ECO:0007669"/>
    <property type="project" value="InterPro"/>
</dbReference>
<evidence type="ECO:0000256" key="5">
    <source>
        <dbReference type="PIRSR" id="PIRSR601548-10"/>
    </source>
</evidence>
<dbReference type="PROSITE" id="PS52011">
    <property type="entry name" value="PEPTIDASE_M2"/>
    <property type="match status" value="1"/>
</dbReference>
<dbReference type="CDD" id="cd06461">
    <property type="entry name" value="M2_ACE"/>
    <property type="match status" value="1"/>
</dbReference>
<feature type="glycosylation site" description="N-linked (GlcNAc...) asparagine; partial" evidence="5">
    <location>
        <position position="369"/>
    </location>
</feature>
<evidence type="ECO:0000256" key="6">
    <source>
        <dbReference type="PIRSR" id="PIRSR601548-2"/>
    </source>
</evidence>
<dbReference type="Proteomes" id="UP000095300">
    <property type="component" value="Unassembled WGS sequence"/>
</dbReference>
<keyword evidence="9" id="KW-0479">Metal-binding</keyword>
<dbReference type="STRING" id="35570.A0A1I8QD24"/>
<dbReference type="PANTHER" id="PTHR10514">
    <property type="entry name" value="ANGIOTENSIN-CONVERTING ENZYME"/>
    <property type="match status" value="1"/>
</dbReference>
<keyword evidence="2 10" id="KW-0732">Signal</keyword>
<dbReference type="OrthoDB" id="10029630at2759"/>
<comment type="caution">
    <text evidence="8">Lacks conserved residue(s) required for the propagation of feature annotation.</text>
</comment>
<dbReference type="VEuPathDB" id="VectorBase:SCAU016025"/>
<comment type="cofactor">
    <cofactor evidence="9">
        <name>Zn(2+)</name>
        <dbReference type="ChEBI" id="CHEBI:29105"/>
    </cofactor>
    <text evidence="9">Binds 1 zinc ion per subunit.</text>
</comment>
<dbReference type="GO" id="GO:0046872">
    <property type="term" value="F:metal ion binding"/>
    <property type="evidence" value="ECO:0007669"/>
    <property type="project" value="UniProtKB-KW"/>
</dbReference>
<reference evidence="12" key="1">
    <citation type="submission" date="2015-05" db="EMBL/GenBank/DDBJ databases">
        <authorList>
            <person name="Wilson R.K."/>
            <person name="Warren W.C."/>
            <person name="Olafson P."/>
        </authorList>
    </citation>
    <scope>NUCLEOTIDE SEQUENCE [LARGE SCALE GENOMIC DNA]</scope>
    <source>
        <strain evidence="12">USDA</strain>
    </source>
</reference>
<evidence type="ECO:0000256" key="7">
    <source>
        <dbReference type="PIRSR" id="PIRSR601548-4"/>
    </source>
</evidence>
<evidence type="ECO:0000313" key="11">
    <source>
        <dbReference type="EnsemblMetazoa" id="SCAU016025-PA"/>
    </source>
</evidence>
<evidence type="ECO:0000256" key="1">
    <source>
        <dbReference type="ARBA" id="ARBA00008139"/>
    </source>
</evidence>
<dbReference type="EnsemblMetazoa" id="SCAU016025-RB">
    <property type="protein sequence ID" value="SCAU016025-PB"/>
    <property type="gene ID" value="SCAU016025"/>
</dbReference>
<dbReference type="InterPro" id="IPR001548">
    <property type="entry name" value="Peptidase_M2"/>
</dbReference>
<feature type="disulfide bond" evidence="7 8">
    <location>
        <begin position="570"/>
        <end position="588"/>
    </location>
</feature>
<dbReference type="PANTHER" id="PTHR10514:SF27">
    <property type="entry name" value="ANGIOTENSIN-CONVERTING ENZYME"/>
    <property type="match status" value="1"/>
</dbReference>
<evidence type="ECO:0000256" key="2">
    <source>
        <dbReference type="ARBA" id="ARBA00022729"/>
    </source>
</evidence>
<dbReference type="SUPFAM" id="SSF55486">
    <property type="entry name" value="Metalloproteases ('zincins'), catalytic domain"/>
    <property type="match status" value="1"/>
</dbReference>
<dbReference type="Pfam" id="PF01401">
    <property type="entry name" value="Peptidase_M2"/>
    <property type="match status" value="1"/>
</dbReference>
<dbReference type="GO" id="GO:0006508">
    <property type="term" value="P:proteolysis"/>
    <property type="evidence" value="ECO:0007669"/>
    <property type="project" value="UniProtKB-KW"/>
</dbReference>
<evidence type="ECO:0000256" key="9">
    <source>
        <dbReference type="RuleBase" id="RU361144"/>
    </source>
</evidence>
<comment type="similarity">
    <text evidence="1 8 9">Belongs to the peptidase M2 family.</text>
</comment>
<dbReference type="GO" id="GO:0004180">
    <property type="term" value="F:carboxypeptidase activity"/>
    <property type="evidence" value="ECO:0007669"/>
    <property type="project" value="UniProtKB-KW"/>
</dbReference>
<keyword evidence="4 5" id="KW-0325">Glycoprotein</keyword>
<keyword evidence="3 7" id="KW-1015">Disulfide bond</keyword>
<feature type="chain" id="PRO_5014271864" description="Angiotensin-converting enzyme" evidence="10">
    <location>
        <begin position="21"/>
        <end position="664"/>
    </location>
</feature>
<evidence type="ECO:0000256" key="4">
    <source>
        <dbReference type="ARBA" id="ARBA00023180"/>
    </source>
</evidence>
<evidence type="ECO:0000313" key="12">
    <source>
        <dbReference type="Proteomes" id="UP000095300"/>
    </source>
</evidence>
<dbReference type="AlphaFoldDB" id="A0A1I8QD24"/>
<gene>
    <name evidence="11" type="primary">106085974</name>
</gene>
<accession>A0A1I8QD24</accession>
<proteinExistence type="inferred from homology"/>
<protein>
    <recommendedName>
        <fullName evidence="9">Angiotensin-converting enzyme</fullName>
        <ecNumber evidence="9">3.4.-.-</ecNumber>
    </recommendedName>
</protein>
<keyword evidence="9" id="KW-0862">Zinc</keyword>